<sequence length="149" mass="17313">MGKGTKRKGRIDSWSSKQDELLAEKVIKHVAEGSTQTKAFEEVGNILNRTTAACGYRWNNNLRKIYKEEFIKAKQAKVAATRSTKKPVEYYNLQGLIEFLQDVQENMYRLRTENDNLQSEIKDLNDEIQTYKEIFQKVQQFSAKVDKVS</sequence>
<dbReference type="Pfam" id="PF13921">
    <property type="entry name" value="Myb_DNA-bind_6"/>
    <property type="match status" value="1"/>
</dbReference>
<dbReference type="PANTHER" id="PTHR41302:SF2">
    <property type="entry name" value="PRESPORE SPECIFIC TRANSCRIPTIONAL ACTIVATOR RSFA"/>
    <property type="match status" value="1"/>
</dbReference>
<dbReference type="PANTHER" id="PTHR41302">
    <property type="entry name" value="PRESPORE-SPECIFIC TRANSCRIPTIONAL REGULATOR RSFA-RELATED"/>
    <property type="match status" value="1"/>
</dbReference>
<accession>A0A6I5A512</accession>
<reference evidence="2 3" key="1">
    <citation type="submission" date="2019-11" db="EMBL/GenBank/DDBJ databases">
        <title>Genome sequences of 17 halophilic strains isolated from different environments.</title>
        <authorList>
            <person name="Furrow R.E."/>
        </authorList>
    </citation>
    <scope>NUCLEOTIDE SEQUENCE [LARGE SCALE GENOMIC DNA]</scope>
    <source>
        <strain evidence="2 3">22514_16_FS</strain>
    </source>
</reference>
<dbReference type="RefSeq" id="WP_160850610.1">
    <property type="nucleotide sequence ID" value="NZ_WMEQ01000017.1"/>
</dbReference>
<keyword evidence="1" id="KW-0175">Coiled coil</keyword>
<feature type="coiled-coil region" evidence="1">
    <location>
        <begin position="100"/>
        <end position="134"/>
    </location>
</feature>
<evidence type="ECO:0000313" key="3">
    <source>
        <dbReference type="Proteomes" id="UP000468638"/>
    </source>
</evidence>
<proteinExistence type="predicted"/>
<gene>
    <name evidence="2" type="ORF">GLW05_17790</name>
</gene>
<dbReference type="Gene3D" id="1.20.5.170">
    <property type="match status" value="1"/>
</dbReference>
<dbReference type="Proteomes" id="UP000468638">
    <property type="component" value="Unassembled WGS sequence"/>
</dbReference>
<dbReference type="AlphaFoldDB" id="A0A6I5A512"/>
<organism evidence="2 3">
    <name type="scientific">Pontibacillus yanchengensis</name>
    <dbReference type="NCBI Taxonomy" id="462910"/>
    <lineage>
        <taxon>Bacteria</taxon>
        <taxon>Bacillati</taxon>
        <taxon>Bacillota</taxon>
        <taxon>Bacilli</taxon>
        <taxon>Bacillales</taxon>
        <taxon>Bacillaceae</taxon>
        <taxon>Pontibacillus</taxon>
    </lineage>
</organism>
<evidence type="ECO:0000313" key="2">
    <source>
        <dbReference type="EMBL" id="MYL35435.1"/>
    </source>
</evidence>
<comment type="caution">
    <text evidence="2">The sequence shown here is derived from an EMBL/GenBank/DDBJ whole genome shotgun (WGS) entry which is preliminary data.</text>
</comment>
<dbReference type="InterPro" id="IPR014243">
    <property type="entry name" value="RsfA-like"/>
</dbReference>
<name>A0A6I5A512_9BACI</name>
<dbReference type="OrthoDB" id="2845592at2"/>
<dbReference type="EMBL" id="WMEQ01000017">
    <property type="protein sequence ID" value="MYL35435.1"/>
    <property type="molecule type" value="Genomic_DNA"/>
</dbReference>
<evidence type="ECO:0000256" key="1">
    <source>
        <dbReference type="SAM" id="Coils"/>
    </source>
</evidence>
<dbReference type="Gene3D" id="1.10.10.60">
    <property type="entry name" value="Homeodomain-like"/>
    <property type="match status" value="1"/>
</dbReference>
<evidence type="ECO:0008006" key="4">
    <source>
        <dbReference type="Google" id="ProtNLM"/>
    </source>
</evidence>
<protein>
    <recommendedName>
        <fullName evidence="4">RsfA family transcriptional regulator</fullName>
    </recommendedName>
</protein>